<dbReference type="RefSeq" id="WP_008047846.1">
    <property type="nucleotide sequence ID" value="NZ_CH724154.1"/>
</dbReference>
<accession>A4BGC0</accession>
<proteinExistence type="predicted"/>
<feature type="repeat" description="TPR" evidence="3">
    <location>
        <begin position="91"/>
        <end position="124"/>
    </location>
</feature>
<reference evidence="5 6" key="1">
    <citation type="submission" date="2006-02" db="EMBL/GenBank/DDBJ databases">
        <authorList>
            <person name="Pinhassi J."/>
            <person name="Pedros-Alio C."/>
            <person name="Ferriera S."/>
            <person name="Johnson J."/>
            <person name="Kravitz S."/>
            <person name="Halpern A."/>
            <person name="Remington K."/>
            <person name="Beeson K."/>
            <person name="Tran B."/>
            <person name="Rogers Y.-H."/>
            <person name="Friedman R."/>
            <person name="Venter J.C."/>
        </authorList>
    </citation>
    <scope>NUCLEOTIDE SEQUENCE [LARGE SCALE GENOMIC DNA]</scope>
    <source>
        <strain evidence="5 6">MED297</strain>
    </source>
</reference>
<dbReference type="OrthoDB" id="6193797at2"/>
<comment type="caution">
    <text evidence="5">The sequence shown here is derived from an EMBL/GenBank/DDBJ whole genome shotgun (WGS) entry which is preliminary data.</text>
</comment>
<dbReference type="STRING" id="314283.MED297_04577"/>
<dbReference type="EMBL" id="AAOE01000015">
    <property type="protein sequence ID" value="EAR08915.1"/>
    <property type="molecule type" value="Genomic_DNA"/>
</dbReference>
<dbReference type="Gene3D" id="1.25.40.10">
    <property type="entry name" value="Tetratricopeptide repeat domain"/>
    <property type="match status" value="1"/>
</dbReference>
<keyword evidence="2 3" id="KW-0802">TPR repeat</keyword>
<dbReference type="SUPFAM" id="SSF48452">
    <property type="entry name" value="TPR-like"/>
    <property type="match status" value="1"/>
</dbReference>
<evidence type="ECO:0000313" key="6">
    <source>
        <dbReference type="Proteomes" id="UP000005953"/>
    </source>
</evidence>
<evidence type="ECO:0000313" key="5">
    <source>
        <dbReference type="EMBL" id="EAR08915.1"/>
    </source>
</evidence>
<dbReference type="AlphaFoldDB" id="A4BGC0"/>
<evidence type="ECO:0000256" key="3">
    <source>
        <dbReference type="PROSITE-ProRule" id="PRU00339"/>
    </source>
</evidence>
<name>A4BGC0_9GAMM</name>
<sequence>MNARLLLVLCLLLPTWVAADPLDTLFVELGEATTAAQAEPIEQEIWSQWMTGPNEEATEALKRVVTNMNQGEWTLAMVRLNDLINENPTYTEAWNKRATLHYMLGNADESIADIEQTLKQEPRHFGAWSGLGLILERRGQLRAALTAHREVLKLYPTSPSSRQRVESLEAQLLEQSI</sequence>
<keyword evidence="1" id="KW-0677">Repeat</keyword>
<organism evidence="5 6">
    <name type="scientific">Reinekea blandensis MED297</name>
    <dbReference type="NCBI Taxonomy" id="314283"/>
    <lineage>
        <taxon>Bacteria</taxon>
        <taxon>Pseudomonadati</taxon>
        <taxon>Pseudomonadota</taxon>
        <taxon>Gammaproteobacteria</taxon>
        <taxon>Oceanospirillales</taxon>
        <taxon>Saccharospirillaceae</taxon>
        <taxon>Reinekea</taxon>
    </lineage>
</organism>
<gene>
    <name evidence="5" type="ORF">MED297_04577</name>
</gene>
<feature type="signal peptide" evidence="4">
    <location>
        <begin position="1"/>
        <end position="19"/>
    </location>
</feature>
<evidence type="ECO:0000256" key="2">
    <source>
        <dbReference type="ARBA" id="ARBA00022803"/>
    </source>
</evidence>
<dbReference type="PANTHER" id="PTHR44858">
    <property type="entry name" value="TETRATRICOPEPTIDE REPEAT PROTEIN 6"/>
    <property type="match status" value="1"/>
</dbReference>
<feature type="chain" id="PRO_5002666510" evidence="4">
    <location>
        <begin position="20"/>
        <end position="177"/>
    </location>
</feature>
<dbReference type="SMART" id="SM00028">
    <property type="entry name" value="TPR"/>
    <property type="match status" value="2"/>
</dbReference>
<dbReference type="HOGENOM" id="CLU_079829_3_0_6"/>
<dbReference type="Proteomes" id="UP000005953">
    <property type="component" value="Unassembled WGS sequence"/>
</dbReference>
<dbReference type="Pfam" id="PF13432">
    <property type="entry name" value="TPR_16"/>
    <property type="match status" value="1"/>
</dbReference>
<dbReference type="PANTHER" id="PTHR44858:SF1">
    <property type="entry name" value="UDP-N-ACETYLGLUCOSAMINE--PEPTIDE N-ACETYLGLUCOSAMINYLTRANSFERASE SPINDLY-RELATED"/>
    <property type="match status" value="1"/>
</dbReference>
<dbReference type="PROSITE" id="PS50005">
    <property type="entry name" value="TPR"/>
    <property type="match status" value="2"/>
</dbReference>
<keyword evidence="6" id="KW-1185">Reference proteome</keyword>
<protein>
    <submittedName>
        <fullName evidence="5">Uncharacterized protein</fullName>
    </submittedName>
</protein>
<evidence type="ECO:0000256" key="4">
    <source>
        <dbReference type="SAM" id="SignalP"/>
    </source>
</evidence>
<keyword evidence="4" id="KW-0732">Signal</keyword>
<feature type="repeat" description="TPR" evidence="3">
    <location>
        <begin position="125"/>
        <end position="158"/>
    </location>
</feature>
<dbReference type="InterPro" id="IPR011990">
    <property type="entry name" value="TPR-like_helical_dom_sf"/>
</dbReference>
<dbReference type="InterPro" id="IPR019734">
    <property type="entry name" value="TPR_rpt"/>
</dbReference>
<evidence type="ECO:0000256" key="1">
    <source>
        <dbReference type="ARBA" id="ARBA00022737"/>
    </source>
</evidence>
<dbReference type="InterPro" id="IPR050498">
    <property type="entry name" value="Ycf3"/>
</dbReference>